<feature type="region of interest" description="Disordered" evidence="1">
    <location>
        <begin position="481"/>
        <end position="501"/>
    </location>
</feature>
<sequence>MGLNVAILLGVTDYIDAHNQLPACKNDIEVMAEVLEATRKFNDIFVVPSENGQALKALLAEHIAKFKGQEIDELFFYFTGHGDFRNDEFRFLLRDYSIARPAQTSLSNDELDNFLRSLSPKVVIKVVDACHSGMPYIKDGGSFAEYMKAATEATFDKCYFLFSSQSDQASWASRNISDFTKILAESVAESAVDSIRYKDILDYISDAFIADPKQRPMFVVQGDFTEVFGVFAKHDRESLKARLGAVNKGSVVKDSGRTKSLAELIKEASKEYVTMETALKALSDLKSNLENVSVPNSSSEIFEMTTNFYDEFKVLPNKSTLGKWLTKSEGEYFASPEYDTETYEVDSPMSRAFGGIMGANHEKITRTRKVISGVQTSMADLPFLACRIIFTPKYPNITQYSAWLTYFISKKDIQLFYCFVDYKEINWGKYRMSEISEWSTFNTSLTTFDGGKTVSETFLNAFENFVSTNLAVKLGVNLEAPKPDEAPKPITKPKTTQAKPQ</sequence>
<organism evidence="3 4">
    <name type="scientific">Pseudomonas marginalis pv. marginalis</name>
    <dbReference type="NCBI Taxonomy" id="97473"/>
    <lineage>
        <taxon>Bacteria</taxon>
        <taxon>Pseudomonadati</taxon>
        <taxon>Pseudomonadota</taxon>
        <taxon>Gammaproteobacteria</taxon>
        <taxon>Pseudomonadales</taxon>
        <taxon>Pseudomonadaceae</taxon>
        <taxon>Pseudomonas</taxon>
    </lineage>
</organism>
<dbReference type="Pfam" id="PF00656">
    <property type="entry name" value="Peptidase_C14"/>
    <property type="match status" value="1"/>
</dbReference>
<dbReference type="Proteomes" id="UP000276587">
    <property type="component" value="Unassembled WGS sequence"/>
</dbReference>
<feature type="domain" description="Peptidase C14 caspase" evidence="2">
    <location>
        <begin position="5"/>
        <end position="219"/>
    </location>
</feature>
<dbReference type="GO" id="GO:0006508">
    <property type="term" value="P:proteolysis"/>
    <property type="evidence" value="ECO:0007669"/>
    <property type="project" value="InterPro"/>
</dbReference>
<evidence type="ECO:0000313" key="3">
    <source>
        <dbReference type="EMBL" id="RMP11651.1"/>
    </source>
</evidence>
<dbReference type="AlphaFoldDB" id="A0A3M4AXU9"/>
<dbReference type="InterPro" id="IPR029030">
    <property type="entry name" value="Caspase-like_dom_sf"/>
</dbReference>
<dbReference type="EMBL" id="RBQF01000099">
    <property type="protein sequence ID" value="RMP11651.1"/>
    <property type="molecule type" value="Genomic_DNA"/>
</dbReference>
<protein>
    <recommendedName>
        <fullName evidence="2">Peptidase C14 caspase domain-containing protein</fullName>
    </recommendedName>
</protein>
<accession>A0A3M4AXU9</accession>
<evidence type="ECO:0000256" key="1">
    <source>
        <dbReference type="SAM" id="MobiDB-lite"/>
    </source>
</evidence>
<dbReference type="InterPro" id="IPR011600">
    <property type="entry name" value="Pept_C14_caspase"/>
</dbReference>
<reference evidence="3 4" key="1">
    <citation type="submission" date="2018-08" db="EMBL/GenBank/DDBJ databases">
        <title>Recombination of ecologically and evolutionarily significant loci maintains genetic cohesion in the Pseudomonas syringae species complex.</title>
        <authorList>
            <person name="Dillon M."/>
            <person name="Thakur S."/>
            <person name="Almeida R.N.D."/>
            <person name="Weir B.S."/>
            <person name="Guttman D.S."/>
        </authorList>
    </citation>
    <scope>NUCLEOTIDE SEQUENCE [LARGE SCALE GENOMIC DNA]</scope>
    <source>
        <strain evidence="3 4">ICMP 3555</strain>
    </source>
</reference>
<dbReference type="GO" id="GO:0004197">
    <property type="term" value="F:cysteine-type endopeptidase activity"/>
    <property type="evidence" value="ECO:0007669"/>
    <property type="project" value="InterPro"/>
</dbReference>
<dbReference type="RefSeq" id="WP_064054104.1">
    <property type="nucleotide sequence ID" value="NZ_RBPW01000084.1"/>
</dbReference>
<keyword evidence="4" id="KW-1185">Reference proteome</keyword>
<dbReference type="SUPFAM" id="SSF52129">
    <property type="entry name" value="Caspase-like"/>
    <property type="match status" value="1"/>
</dbReference>
<dbReference type="Gene3D" id="3.40.50.1460">
    <property type="match status" value="1"/>
</dbReference>
<evidence type="ECO:0000259" key="2">
    <source>
        <dbReference type="Pfam" id="PF00656"/>
    </source>
</evidence>
<comment type="caution">
    <text evidence="3">The sequence shown here is derived from an EMBL/GenBank/DDBJ whole genome shotgun (WGS) entry which is preliminary data.</text>
</comment>
<name>A0A3M4AXU9_PSEMA</name>
<proteinExistence type="predicted"/>
<evidence type="ECO:0000313" key="4">
    <source>
        <dbReference type="Proteomes" id="UP000276587"/>
    </source>
</evidence>
<gene>
    <name evidence="3" type="ORF">ALQ29_03910</name>
</gene>